<evidence type="ECO:0000256" key="5">
    <source>
        <dbReference type="SAM" id="MobiDB-lite"/>
    </source>
</evidence>
<gene>
    <name evidence="6" type="ORF">PCOR1329_LOCUS66468</name>
</gene>
<name>A0ABN9WE33_9DINO</name>
<comment type="caution">
    <text evidence="6">The sequence shown here is derived from an EMBL/GenBank/DDBJ whole genome shotgun (WGS) entry which is preliminary data.</text>
</comment>
<organism evidence="6 7">
    <name type="scientific">Prorocentrum cordatum</name>
    <dbReference type="NCBI Taxonomy" id="2364126"/>
    <lineage>
        <taxon>Eukaryota</taxon>
        <taxon>Sar</taxon>
        <taxon>Alveolata</taxon>
        <taxon>Dinophyceae</taxon>
        <taxon>Prorocentrales</taxon>
        <taxon>Prorocentraceae</taxon>
        <taxon>Prorocentrum</taxon>
    </lineage>
</organism>
<reference evidence="6" key="1">
    <citation type="submission" date="2023-10" db="EMBL/GenBank/DDBJ databases">
        <authorList>
            <person name="Chen Y."/>
            <person name="Shah S."/>
            <person name="Dougan E. K."/>
            <person name="Thang M."/>
            <person name="Chan C."/>
        </authorList>
    </citation>
    <scope>NUCLEOTIDE SEQUENCE [LARGE SCALE GENOMIC DNA]</scope>
</reference>
<dbReference type="InterPro" id="IPR002195">
    <property type="entry name" value="Dihydroorotase_CS"/>
</dbReference>
<keyword evidence="3" id="KW-0862">Zinc</keyword>
<evidence type="ECO:0000256" key="2">
    <source>
        <dbReference type="ARBA" id="ARBA00022801"/>
    </source>
</evidence>
<dbReference type="InterPro" id="IPR004721">
    <property type="entry name" value="DHOdimr"/>
</dbReference>
<accession>A0ABN9WE33</accession>
<feature type="compositionally biased region" description="Low complexity" evidence="5">
    <location>
        <begin position="333"/>
        <end position="345"/>
    </location>
</feature>
<dbReference type="InterPro" id="IPR032466">
    <property type="entry name" value="Metal_Hydrolase"/>
</dbReference>
<evidence type="ECO:0000313" key="7">
    <source>
        <dbReference type="Proteomes" id="UP001189429"/>
    </source>
</evidence>
<feature type="region of interest" description="Disordered" evidence="5">
    <location>
        <begin position="333"/>
        <end position="410"/>
    </location>
</feature>
<keyword evidence="2" id="KW-0378">Hydrolase</keyword>
<dbReference type="PROSITE" id="PS00483">
    <property type="entry name" value="DIHYDROOROTASE_2"/>
    <property type="match status" value="1"/>
</dbReference>
<sequence>ARAPHGAAMAPGQRGASASAALADGGGGAAPAVARLLREVPEDIRACLFLFLGLAGLGSSAACSRALAACLWRWLFHLDSQWAADFEALVRREEQSEFGADHALIFTEATRIVAGLMPSDGRQCVAQFVATLGALLSEYDPAQLDENEAEPPQDSGYVHAVKLYPAGATTNSDFGVTDYGKIMPALRKMEELGLLLLVHGESTDQSVDVFEREQHFYGHTMPTIIAQCPKLRVVCEHITSAIGAEFVESQGPNVAATITAHHLMYNRNAIFKGGINPHFYCLPILKTEPDRRKLLECAIKSPKFFLGTDSAPHAVDRKESAAQAARAASRLTWRLSSWPRPSSPRGDSRPSRTSSRKGEQLSTGCRLQRAPGSWRGRPGRSPTGTLSGTGRSSRSARASRSTGSCAPAPTRECCAAPVREQVALQGSCHRTLLGLWSSVTSWFPWLSRAGGPLHGGGADNA</sequence>
<protein>
    <recommendedName>
        <fullName evidence="8">Dihydroorotase</fullName>
    </recommendedName>
</protein>
<proteinExistence type="predicted"/>
<dbReference type="PANTHER" id="PTHR43137">
    <property type="entry name" value="DIHYDROOROTASE"/>
    <property type="match status" value="1"/>
</dbReference>
<dbReference type="PANTHER" id="PTHR43137:SF1">
    <property type="entry name" value="DIHYDROOROTASE"/>
    <property type="match status" value="1"/>
</dbReference>
<evidence type="ECO:0000313" key="6">
    <source>
        <dbReference type="EMBL" id="CAK0884585.1"/>
    </source>
</evidence>
<dbReference type="EMBL" id="CAUYUJ010018564">
    <property type="protein sequence ID" value="CAK0884585.1"/>
    <property type="molecule type" value="Genomic_DNA"/>
</dbReference>
<keyword evidence="7" id="KW-1185">Reference proteome</keyword>
<evidence type="ECO:0000256" key="1">
    <source>
        <dbReference type="ARBA" id="ARBA00022723"/>
    </source>
</evidence>
<keyword evidence="4" id="KW-0665">Pyrimidine biosynthesis</keyword>
<dbReference type="Gene3D" id="3.20.20.140">
    <property type="entry name" value="Metal-dependent hydrolases"/>
    <property type="match status" value="1"/>
</dbReference>
<feature type="non-terminal residue" evidence="6">
    <location>
        <position position="1"/>
    </location>
</feature>
<evidence type="ECO:0000256" key="3">
    <source>
        <dbReference type="ARBA" id="ARBA00022833"/>
    </source>
</evidence>
<dbReference type="Proteomes" id="UP001189429">
    <property type="component" value="Unassembled WGS sequence"/>
</dbReference>
<evidence type="ECO:0000256" key="4">
    <source>
        <dbReference type="ARBA" id="ARBA00022975"/>
    </source>
</evidence>
<dbReference type="SUPFAM" id="SSF51556">
    <property type="entry name" value="Metallo-dependent hydrolases"/>
    <property type="match status" value="1"/>
</dbReference>
<keyword evidence="1" id="KW-0479">Metal-binding</keyword>
<feature type="compositionally biased region" description="Low complexity" evidence="5">
    <location>
        <begin position="379"/>
        <end position="404"/>
    </location>
</feature>
<evidence type="ECO:0008006" key="8">
    <source>
        <dbReference type="Google" id="ProtNLM"/>
    </source>
</evidence>